<dbReference type="HAMAP" id="MF_01927">
    <property type="entry name" value="PurU"/>
    <property type="match status" value="1"/>
</dbReference>
<dbReference type="InterPro" id="IPR002912">
    <property type="entry name" value="ACT_dom"/>
</dbReference>
<keyword evidence="8" id="KW-1185">Reference proteome</keyword>
<dbReference type="Pfam" id="PF00551">
    <property type="entry name" value="Formyl_trans_N"/>
    <property type="match status" value="1"/>
</dbReference>
<dbReference type="GO" id="GO:0008864">
    <property type="term" value="F:formyltetrahydrofolate deformylase activity"/>
    <property type="evidence" value="ECO:0007669"/>
    <property type="project" value="UniProtKB-UniRule"/>
</dbReference>
<dbReference type="PANTHER" id="PTHR42706">
    <property type="entry name" value="FORMYLTETRAHYDROFOLATE DEFORMYLASE"/>
    <property type="match status" value="1"/>
</dbReference>
<dbReference type="Gene3D" id="3.40.50.170">
    <property type="entry name" value="Formyl transferase, N-terminal domain"/>
    <property type="match status" value="1"/>
</dbReference>
<evidence type="ECO:0000259" key="6">
    <source>
        <dbReference type="PROSITE" id="PS51671"/>
    </source>
</evidence>
<dbReference type="NCBIfam" id="TIGR00655">
    <property type="entry name" value="PurU"/>
    <property type="match status" value="1"/>
</dbReference>
<dbReference type="CDD" id="cd08648">
    <property type="entry name" value="FMT_core_Formyl-FH4-Hydrolase_C"/>
    <property type="match status" value="1"/>
</dbReference>
<dbReference type="KEGG" id="cid:P73_3955"/>
<organism evidence="7 8">
    <name type="scientific">Celeribacter indicus</name>
    <dbReference type="NCBI Taxonomy" id="1208324"/>
    <lineage>
        <taxon>Bacteria</taxon>
        <taxon>Pseudomonadati</taxon>
        <taxon>Pseudomonadota</taxon>
        <taxon>Alphaproteobacteria</taxon>
        <taxon>Rhodobacterales</taxon>
        <taxon>Roseobacteraceae</taxon>
        <taxon>Celeribacter</taxon>
    </lineage>
</organism>
<feature type="active site" evidence="3">
    <location>
        <position position="272"/>
    </location>
</feature>
<dbReference type="GO" id="GO:0006189">
    <property type="term" value="P:'de novo' IMP biosynthetic process"/>
    <property type="evidence" value="ECO:0007669"/>
    <property type="project" value="UniProtKB-UniRule"/>
</dbReference>
<dbReference type="EMBL" id="CP004393">
    <property type="protein sequence ID" value="AJE48670.1"/>
    <property type="molecule type" value="Genomic_DNA"/>
</dbReference>
<dbReference type="InterPro" id="IPR044074">
    <property type="entry name" value="PurU_ACT"/>
</dbReference>
<evidence type="ECO:0000256" key="5">
    <source>
        <dbReference type="SAM" id="MobiDB-lite"/>
    </source>
</evidence>
<dbReference type="UniPathway" id="UPA00074">
    <property type="reaction ID" value="UER00170"/>
</dbReference>
<dbReference type="Proteomes" id="UP000031521">
    <property type="component" value="Chromosome"/>
</dbReference>
<dbReference type="GO" id="GO:0006730">
    <property type="term" value="P:one-carbon metabolic process"/>
    <property type="evidence" value="ECO:0007669"/>
    <property type="project" value="UniProtKB-KW"/>
</dbReference>
<evidence type="ECO:0000256" key="2">
    <source>
        <dbReference type="ARBA" id="ARBA00022801"/>
    </source>
</evidence>
<keyword evidence="3" id="KW-0658">Purine biosynthesis</keyword>
<keyword evidence="2 3" id="KW-0378">Hydrolase</keyword>
<evidence type="ECO:0000256" key="3">
    <source>
        <dbReference type="HAMAP-Rule" id="MF_01927"/>
    </source>
</evidence>
<dbReference type="SUPFAM" id="SSF53328">
    <property type="entry name" value="Formyltransferase"/>
    <property type="match status" value="1"/>
</dbReference>
<reference evidence="7 8" key="1">
    <citation type="journal article" date="2014" name="Int. J. Syst. Evol. Microbiol.">
        <title>Celeribacter indicus sp. nov., a polycyclic aromatic hydrocarbon-degrading bacterium from deep-sea sediment and reclassification of Huaishuia halophila as Celeribacter halophilus comb. nov.</title>
        <authorList>
            <person name="Lai Q."/>
            <person name="Cao J."/>
            <person name="Yuan J."/>
            <person name="Li F."/>
            <person name="Shao Z."/>
        </authorList>
    </citation>
    <scope>NUCLEOTIDE SEQUENCE [LARGE SCALE GENOMIC DNA]</scope>
    <source>
        <strain evidence="7">P73</strain>
    </source>
</reference>
<dbReference type="CDD" id="cd04875">
    <property type="entry name" value="ACT_F4HF-DF"/>
    <property type="match status" value="1"/>
</dbReference>
<evidence type="ECO:0000313" key="7">
    <source>
        <dbReference type="EMBL" id="AJE48670.1"/>
    </source>
</evidence>
<evidence type="ECO:0000313" key="8">
    <source>
        <dbReference type="Proteomes" id="UP000031521"/>
    </source>
</evidence>
<dbReference type="InterPro" id="IPR045865">
    <property type="entry name" value="ACT-like_dom_sf"/>
</dbReference>
<comment type="pathway">
    <text evidence="3">Purine metabolism; IMP biosynthesis via de novo pathway; formate from 10-formyl-5,6,7,8-tetrahydrofolate: step 1/1.</text>
</comment>
<dbReference type="InterPro" id="IPR002376">
    <property type="entry name" value="Formyl_transf_N"/>
</dbReference>
<comment type="similarity">
    <text evidence="3">Belongs to the PurU family.</text>
</comment>
<proteinExistence type="inferred from homology"/>
<dbReference type="InterPro" id="IPR041729">
    <property type="entry name" value="Formyl-FH4-Hydrolase_C"/>
</dbReference>
<dbReference type="InterPro" id="IPR036477">
    <property type="entry name" value="Formyl_transf_N_sf"/>
</dbReference>
<dbReference type="PANTHER" id="PTHR42706:SF1">
    <property type="entry name" value="FORMYLTETRAHYDROFOLATE DEFORMYLASE 2, MITOCHONDRIAL"/>
    <property type="match status" value="1"/>
</dbReference>
<dbReference type="PRINTS" id="PR01575">
    <property type="entry name" value="FFH4HYDRLASE"/>
</dbReference>
<dbReference type="NCBIfam" id="NF004684">
    <property type="entry name" value="PRK06027.1"/>
    <property type="match status" value="1"/>
</dbReference>
<sequence length="329" mass="36481">MARWDTGVQEETARDPAIRRAHRAESGGGPVRARRWWEPEGKGHKYQMTDQILTLKCVNRPGIVHAVSGVLAEAGGDITEARQFDDPLTGNFFARISYRVPGDGGPVREGMAELGDRLGLDWSVTDAAHRPRVLILVSKFDHCLADLLYRQRIGELPAEIVAIGSNHPREALGLPMNDDIPYHHLPVTAGTKPQQEARIKALVEETGAELIVLARYMQILSDDLSAWLSGRCINIHHSFLPGFKGAKPYHQAHVRGVKMIGATAHYVTEDLDEGPIIAQDVEHVTHADTPDDLVRKGRDIERRVLARAVDLHVQRRVLMNGSKTVVFAK</sequence>
<dbReference type="AlphaFoldDB" id="A0A0B5E5N1"/>
<dbReference type="HOGENOM" id="CLU_038395_3_0_5"/>
<gene>
    <name evidence="3 7" type="primary">purU</name>
    <name evidence="7" type="ORF">P73_3955</name>
</gene>
<dbReference type="Gene3D" id="3.30.70.260">
    <property type="match status" value="1"/>
</dbReference>
<dbReference type="PIRSF" id="PIRSF036480">
    <property type="entry name" value="FormyFH4_hydr"/>
    <property type="match status" value="1"/>
</dbReference>
<dbReference type="Pfam" id="PF01842">
    <property type="entry name" value="ACT"/>
    <property type="match status" value="1"/>
</dbReference>
<name>A0A0B5E5N1_9RHOB</name>
<protein>
    <recommendedName>
        <fullName evidence="3 4">Formyltetrahydrofolate deformylase</fullName>
        <ecNumber evidence="3 4">3.5.1.10</ecNumber>
    </recommendedName>
    <alternativeName>
        <fullName evidence="3">Formyl-FH(4) hydrolase</fullName>
    </alternativeName>
</protein>
<dbReference type="InterPro" id="IPR004810">
    <property type="entry name" value="PurU"/>
</dbReference>
<feature type="region of interest" description="Disordered" evidence="5">
    <location>
        <begin position="1"/>
        <end position="36"/>
    </location>
</feature>
<evidence type="ECO:0000256" key="1">
    <source>
        <dbReference type="ARBA" id="ARBA00022563"/>
    </source>
</evidence>
<comment type="function">
    <text evidence="3">Catalyzes the hydrolysis of 10-formyltetrahydrofolate (formyl-FH4) to formate and tetrahydrofolate (FH4).</text>
</comment>
<comment type="catalytic activity">
    <reaction evidence="3">
        <text>(6R)-10-formyltetrahydrofolate + H2O = (6S)-5,6,7,8-tetrahydrofolate + formate + H(+)</text>
        <dbReference type="Rhea" id="RHEA:19833"/>
        <dbReference type="ChEBI" id="CHEBI:15377"/>
        <dbReference type="ChEBI" id="CHEBI:15378"/>
        <dbReference type="ChEBI" id="CHEBI:15740"/>
        <dbReference type="ChEBI" id="CHEBI:57453"/>
        <dbReference type="ChEBI" id="CHEBI:195366"/>
        <dbReference type="EC" id="3.5.1.10"/>
    </reaction>
</comment>
<keyword evidence="1 3" id="KW-0554">One-carbon metabolism</keyword>
<dbReference type="EC" id="3.5.1.10" evidence="3 4"/>
<dbReference type="STRING" id="1208324.P73_3955"/>
<dbReference type="SUPFAM" id="SSF55021">
    <property type="entry name" value="ACT-like"/>
    <property type="match status" value="1"/>
</dbReference>
<evidence type="ECO:0000256" key="4">
    <source>
        <dbReference type="NCBIfam" id="TIGR00655"/>
    </source>
</evidence>
<dbReference type="PROSITE" id="PS51671">
    <property type="entry name" value="ACT"/>
    <property type="match status" value="1"/>
</dbReference>
<accession>A0A0B5E5N1</accession>
<feature type="domain" description="ACT" evidence="6">
    <location>
        <begin position="52"/>
        <end position="132"/>
    </location>
</feature>